<evidence type="ECO:0000313" key="2">
    <source>
        <dbReference type="Proteomes" id="UP001239111"/>
    </source>
</evidence>
<proteinExistence type="predicted"/>
<comment type="caution">
    <text evidence="1">The sequence shown here is derived from an EMBL/GenBank/DDBJ whole genome shotgun (WGS) entry which is preliminary data.</text>
</comment>
<sequence length="142" mass="16289">MFEHSSGMGHEGFHLIQLTIQPLLHQLSHRQGRNLDFVVRFMSIHPVQSINQVNRACKPNELTQFSNTGDQWPEICIRFSQTRKMDSIEQQLLFERLKEKRGALAQHRFSGPDEEEGLRVTAIADSLGSDCSIVTEPFRLES</sequence>
<accession>A0ACC2PF13</accession>
<organism evidence="1 2">
    <name type="scientific">Eretmocerus hayati</name>
    <dbReference type="NCBI Taxonomy" id="131215"/>
    <lineage>
        <taxon>Eukaryota</taxon>
        <taxon>Metazoa</taxon>
        <taxon>Ecdysozoa</taxon>
        <taxon>Arthropoda</taxon>
        <taxon>Hexapoda</taxon>
        <taxon>Insecta</taxon>
        <taxon>Pterygota</taxon>
        <taxon>Neoptera</taxon>
        <taxon>Endopterygota</taxon>
        <taxon>Hymenoptera</taxon>
        <taxon>Apocrita</taxon>
        <taxon>Proctotrupomorpha</taxon>
        <taxon>Chalcidoidea</taxon>
        <taxon>Aphelinidae</taxon>
        <taxon>Aphelininae</taxon>
        <taxon>Eretmocerus</taxon>
    </lineage>
</organism>
<protein>
    <submittedName>
        <fullName evidence="1">Uncharacterized protein</fullName>
    </submittedName>
</protein>
<dbReference type="EMBL" id="CM056741">
    <property type="protein sequence ID" value="KAJ8681643.1"/>
    <property type="molecule type" value="Genomic_DNA"/>
</dbReference>
<evidence type="ECO:0000313" key="1">
    <source>
        <dbReference type="EMBL" id="KAJ8681643.1"/>
    </source>
</evidence>
<name>A0ACC2PF13_9HYME</name>
<gene>
    <name evidence="1" type="ORF">QAD02_017435</name>
</gene>
<keyword evidence="2" id="KW-1185">Reference proteome</keyword>
<dbReference type="Proteomes" id="UP001239111">
    <property type="component" value="Chromosome 1"/>
</dbReference>
<reference evidence="1" key="1">
    <citation type="submission" date="2023-04" db="EMBL/GenBank/DDBJ databases">
        <title>A chromosome-level genome assembly of the parasitoid wasp Eretmocerus hayati.</title>
        <authorList>
            <person name="Zhong Y."/>
            <person name="Liu S."/>
            <person name="Liu Y."/>
        </authorList>
    </citation>
    <scope>NUCLEOTIDE SEQUENCE</scope>
    <source>
        <strain evidence="1">ZJU_SS_LIU_2023</strain>
    </source>
</reference>